<dbReference type="SUPFAM" id="SSF47384">
    <property type="entry name" value="Homodimeric domain of signal transducing histidine kinase"/>
    <property type="match status" value="1"/>
</dbReference>
<feature type="domain" description="PAS" evidence="17">
    <location>
        <begin position="282"/>
        <end position="355"/>
    </location>
</feature>
<dbReference type="RefSeq" id="WP_214300627.1">
    <property type="nucleotide sequence ID" value="NZ_JAHDYS010000015.1"/>
</dbReference>
<dbReference type="CDD" id="cd00075">
    <property type="entry name" value="HATPase"/>
    <property type="match status" value="1"/>
</dbReference>
<dbReference type="Pfam" id="PF00512">
    <property type="entry name" value="HisKA"/>
    <property type="match status" value="1"/>
</dbReference>
<dbReference type="Pfam" id="PF17203">
    <property type="entry name" value="sCache_3_2"/>
    <property type="match status" value="1"/>
</dbReference>
<organism evidence="19 20">
    <name type="scientific">Pelotalea chapellei</name>
    <dbReference type="NCBI Taxonomy" id="44671"/>
    <lineage>
        <taxon>Bacteria</taxon>
        <taxon>Pseudomonadati</taxon>
        <taxon>Thermodesulfobacteriota</taxon>
        <taxon>Desulfuromonadia</taxon>
        <taxon>Geobacterales</taxon>
        <taxon>Geobacteraceae</taxon>
        <taxon>Pelotalea</taxon>
    </lineage>
</organism>
<dbReference type="SUPFAM" id="SSF55874">
    <property type="entry name" value="ATPase domain of HSP90 chaperone/DNA topoisomerase II/histidine kinase"/>
    <property type="match status" value="1"/>
</dbReference>
<comment type="caution">
    <text evidence="19">The sequence shown here is derived from an EMBL/GenBank/DDBJ whole genome shotgun (WGS) entry which is preliminary data.</text>
</comment>
<dbReference type="SUPFAM" id="SSF158472">
    <property type="entry name" value="HAMP domain-like"/>
    <property type="match status" value="1"/>
</dbReference>
<evidence type="ECO:0000256" key="13">
    <source>
        <dbReference type="ARBA" id="ARBA00023136"/>
    </source>
</evidence>
<evidence type="ECO:0000256" key="1">
    <source>
        <dbReference type="ARBA" id="ARBA00000085"/>
    </source>
</evidence>
<dbReference type="InterPro" id="IPR050351">
    <property type="entry name" value="BphY/WalK/GraS-like"/>
</dbReference>
<dbReference type="SMART" id="SM00387">
    <property type="entry name" value="HATPase_c"/>
    <property type="match status" value="1"/>
</dbReference>
<dbReference type="InterPro" id="IPR036890">
    <property type="entry name" value="HATPase_C_sf"/>
</dbReference>
<keyword evidence="12" id="KW-0902">Two-component regulatory system</keyword>
<dbReference type="Pfam" id="PF00672">
    <property type="entry name" value="HAMP"/>
    <property type="match status" value="1"/>
</dbReference>
<dbReference type="Proteomes" id="UP000784128">
    <property type="component" value="Unassembled WGS sequence"/>
</dbReference>
<evidence type="ECO:0000313" key="19">
    <source>
        <dbReference type="EMBL" id="MBT1073021.1"/>
    </source>
</evidence>
<dbReference type="PANTHER" id="PTHR42878">
    <property type="entry name" value="TWO-COMPONENT HISTIDINE KINASE"/>
    <property type="match status" value="1"/>
</dbReference>
<keyword evidence="9" id="KW-0418">Kinase</keyword>
<evidence type="ECO:0000256" key="8">
    <source>
        <dbReference type="ARBA" id="ARBA00022741"/>
    </source>
</evidence>
<dbReference type="InterPro" id="IPR000014">
    <property type="entry name" value="PAS"/>
</dbReference>
<dbReference type="EMBL" id="JAHDYS010000015">
    <property type="protein sequence ID" value="MBT1073021.1"/>
    <property type="molecule type" value="Genomic_DNA"/>
</dbReference>
<dbReference type="InterPro" id="IPR003660">
    <property type="entry name" value="HAMP_dom"/>
</dbReference>
<evidence type="ECO:0000256" key="4">
    <source>
        <dbReference type="ARBA" id="ARBA00022475"/>
    </source>
</evidence>
<dbReference type="NCBIfam" id="TIGR00229">
    <property type="entry name" value="sensory_box"/>
    <property type="match status" value="1"/>
</dbReference>
<evidence type="ECO:0000256" key="9">
    <source>
        <dbReference type="ARBA" id="ARBA00022777"/>
    </source>
</evidence>
<evidence type="ECO:0000256" key="7">
    <source>
        <dbReference type="ARBA" id="ARBA00022692"/>
    </source>
</evidence>
<proteinExistence type="predicted"/>
<dbReference type="InterPro" id="IPR005467">
    <property type="entry name" value="His_kinase_dom"/>
</dbReference>
<feature type="domain" description="HAMP" evidence="18">
    <location>
        <begin position="197"/>
        <end position="249"/>
    </location>
</feature>
<dbReference type="SMART" id="SM00388">
    <property type="entry name" value="HisKA"/>
    <property type="match status" value="1"/>
</dbReference>
<evidence type="ECO:0000256" key="6">
    <source>
        <dbReference type="ARBA" id="ARBA00022679"/>
    </source>
</evidence>
<comment type="subcellular location">
    <subcellularLocation>
        <location evidence="2">Cell membrane</location>
        <topology evidence="2">Multi-pass membrane protein</topology>
    </subcellularLocation>
</comment>
<keyword evidence="11 15" id="KW-1133">Transmembrane helix</keyword>
<evidence type="ECO:0000256" key="15">
    <source>
        <dbReference type="SAM" id="Phobius"/>
    </source>
</evidence>
<dbReference type="PROSITE" id="PS50885">
    <property type="entry name" value="HAMP"/>
    <property type="match status" value="1"/>
</dbReference>
<evidence type="ECO:0000259" key="17">
    <source>
        <dbReference type="PROSITE" id="PS50112"/>
    </source>
</evidence>
<dbReference type="InterPro" id="IPR033463">
    <property type="entry name" value="sCache_3"/>
</dbReference>
<dbReference type="Pfam" id="PF02518">
    <property type="entry name" value="HATPase_c"/>
    <property type="match status" value="1"/>
</dbReference>
<dbReference type="SMART" id="SM00091">
    <property type="entry name" value="PAS"/>
    <property type="match status" value="1"/>
</dbReference>
<dbReference type="Gene3D" id="3.30.565.10">
    <property type="entry name" value="Histidine kinase-like ATPase, C-terminal domain"/>
    <property type="match status" value="1"/>
</dbReference>
<dbReference type="Gene3D" id="3.30.450.20">
    <property type="entry name" value="PAS domain"/>
    <property type="match status" value="1"/>
</dbReference>
<keyword evidence="5" id="KW-0597">Phosphoprotein</keyword>
<dbReference type="CDD" id="cd00130">
    <property type="entry name" value="PAS"/>
    <property type="match status" value="1"/>
</dbReference>
<keyword evidence="10" id="KW-0067">ATP-binding</keyword>
<evidence type="ECO:0000256" key="3">
    <source>
        <dbReference type="ARBA" id="ARBA00012438"/>
    </source>
</evidence>
<evidence type="ECO:0000313" key="20">
    <source>
        <dbReference type="Proteomes" id="UP000784128"/>
    </source>
</evidence>
<dbReference type="PROSITE" id="PS50112">
    <property type="entry name" value="PAS"/>
    <property type="match status" value="1"/>
</dbReference>
<evidence type="ECO:0000256" key="11">
    <source>
        <dbReference type="ARBA" id="ARBA00022989"/>
    </source>
</evidence>
<dbReference type="InterPro" id="IPR003661">
    <property type="entry name" value="HisK_dim/P_dom"/>
</dbReference>
<dbReference type="Gene3D" id="6.10.340.10">
    <property type="match status" value="1"/>
</dbReference>
<reference evidence="19 20" key="1">
    <citation type="submission" date="2021-05" db="EMBL/GenBank/DDBJ databases">
        <title>The draft genome of Geobacter chapellei DSM 13688.</title>
        <authorList>
            <person name="Xu Z."/>
            <person name="Masuda Y."/>
            <person name="Itoh H."/>
            <person name="Senoo K."/>
        </authorList>
    </citation>
    <scope>NUCLEOTIDE SEQUENCE [LARGE SCALE GENOMIC DNA]</scope>
    <source>
        <strain evidence="19 20">DSM 13688</strain>
    </source>
</reference>
<evidence type="ECO:0000256" key="5">
    <source>
        <dbReference type="ARBA" id="ARBA00022553"/>
    </source>
</evidence>
<dbReference type="InterPro" id="IPR003594">
    <property type="entry name" value="HATPase_dom"/>
</dbReference>
<dbReference type="CDD" id="cd06225">
    <property type="entry name" value="HAMP"/>
    <property type="match status" value="1"/>
</dbReference>
<dbReference type="PRINTS" id="PR00344">
    <property type="entry name" value="BCTRLSENSOR"/>
</dbReference>
<sequence>MKQTLEKRIILFSLVILTLTILLNTGMDIIVFRRDFAQEMLLRSQSLGIALKGTIEKVLALGLDIRDMSGLSEKCRELAQSDPEVEYCVITNTDGKPLFSNDPFFSSTSFSQSLFVPSKDEPDRKQLSREIQTSKGIYHNTSIPIRSFDTKAVAYINIGFPQSEIDKKVSTIIVRSFIVLCVSFMASFGLVVFFVKRSIVSPISTLLDGLTKISQGDFNIRIPDFPMHELNELGVNINYMSNALEHRDNELRKNYEELETTHTQLHESYIRLEHLSLDLEKSEELYKRMLEDAGDAIFVLDGNRTVIIANKMAEDFLGYPASQIVGQHISSLLLLLKAGNILQLLKTFQTSVSGTYIIDEITITNGNGRSLIGKIHASSITSGETNLLQVIIRDITKERETLLNLEQSTAGLSRLNKMKDSFLGLASHEIKTPLTVIMGYAELLLTDMKGQLNETTVEMVQNIASAATRLDNIVKDMIDVSMIDQKQLELKLEAIDINSVIEASLREMRFFFALRKQKVQTQLYPTIPAIKGDPIRLMQLMSNVIGNAIKFTPDGGTITITTAVIQNTRPPQTSIDSVWSYNECKKSDCYVEIIIHDNGIGIDPEDQTRIFEKFYEAGNIEEHSSGKVAFKSRGAGLGLSIAKGVVEMHGGEIWVVSPGYNPEKFPGSSFYIRFPIQSIAEENVTSSANPSFYTELNLNKNNHN</sequence>
<keyword evidence="8" id="KW-0547">Nucleotide-binding</keyword>
<comment type="catalytic activity">
    <reaction evidence="1">
        <text>ATP + protein L-histidine = ADP + protein N-phospho-L-histidine.</text>
        <dbReference type="EC" id="2.7.13.3"/>
    </reaction>
</comment>
<dbReference type="SUPFAM" id="SSF55785">
    <property type="entry name" value="PYP-like sensor domain (PAS domain)"/>
    <property type="match status" value="1"/>
</dbReference>
<evidence type="ECO:0000259" key="16">
    <source>
        <dbReference type="PROSITE" id="PS50109"/>
    </source>
</evidence>
<keyword evidence="6" id="KW-0808">Transferase</keyword>
<keyword evidence="4" id="KW-1003">Cell membrane</keyword>
<evidence type="ECO:0000256" key="14">
    <source>
        <dbReference type="SAM" id="Coils"/>
    </source>
</evidence>
<keyword evidence="13 15" id="KW-0472">Membrane</keyword>
<evidence type="ECO:0000256" key="2">
    <source>
        <dbReference type="ARBA" id="ARBA00004651"/>
    </source>
</evidence>
<dbReference type="EC" id="2.7.13.3" evidence="3"/>
<dbReference type="SMART" id="SM00304">
    <property type="entry name" value="HAMP"/>
    <property type="match status" value="1"/>
</dbReference>
<dbReference type="InterPro" id="IPR036097">
    <property type="entry name" value="HisK_dim/P_sf"/>
</dbReference>
<evidence type="ECO:0000256" key="12">
    <source>
        <dbReference type="ARBA" id="ARBA00023012"/>
    </source>
</evidence>
<dbReference type="PANTHER" id="PTHR42878:SF7">
    <property type="entry name" value="SENSOR HISTIDINE KINASE GLRK"/>
    <property type="match status" value="1"/>
</dbReference>
<protein>
    <recommendedName>
        <fullName evidence="3">histidine kinase</fullName>
        <ecNumber evidence="3">2.7.13.3</ecNumber>
    </recommendedName>
</protein>
<accession>A0ABS5UC09</accession>
<dbReference type="CDD" id="cd00082">
    <property type="entry name" value="HisKA"/>
    <property type="match status" value="1"/>
</dbReference>
<keyword evidence="14" id="KW-0175">Coiled coil</keyword>
<dbReference type="InterPro" id="IPR035965">
    <property type="entry name" value="PAS-like_dom_sf"/>
</dbReference>
<dbReference type="Pfam" id="PF13426">
    <property type="entry name" value="PAS_9"/>
    <property type="match status" value="1"/>
</dbReference>
<dbReference type="InterPro" id="IPR004358">
    <property type="entry name" value="Sig_transdc_His_kin-like_C"/>
</dbReference>
<keyword evidence="20" id="KW-1185">Reference proteome</keyword>
<dbReference type="PROSITE" id="PS50109">
    <property type="entry name" value="HIS_KIN"/>
    <property type="match status" value="1"/>
</dbReference>
<feature type="transmembrane region" description="Helical" evidence="15">
    <location>
        <begin position="12"/>
        <end position="32"/>
    </location>
</feature>
<feature type="transmembrane region" description="Helical" evidence="15">
    <location>
        <begin position="172"/>
        <end position="195"/>
    </location>
</feature>
<dbReference type="Gene3D" id="1.10.287.130">
    <property type="match status" value="1"/>
</dbReference>
<gene>
    <name evidence="19" type="ORF">KJB30_14605</name>
</gene>
<name>A0ABS5UC09_9BACT</name>
<evidence type="ECO:0000256" key="10">
    <source>
        <dbReference type="ARBA" id="ARBA00022840"/>
    </source>
</evidence>
<keyword evidence="7 15" id="KW-0812">Transmembrane</keyword>
<feature type="domain" description="Histidine kinase" evidence="16">
    <location>
        <begin position="425"/>
        <end position="678"/>
    </location>
</feature>
<evidence type="ECO:0000259" key="18">
    <source>
        <dbReference type="PROSITE" id="PS50885"/>
    </source>
</evidence>
<feature type="coiled-coil region" evidence="14">
    <location>
        <begin position="241"/>
        <end position="292"/>
    </location>
</feature>